<dbReference type="OrthoDB" id="73273at2759"/>
<keyword evidence="10" id="KW-0175">Coiled coil</keyword>
<evidence type="ECO:0000256" key="7">
    <source>
        <dbReference type="ARBA" id="ARBA00023136"/>
    </source>
</evidence>
<feature type="transmembrane region" description="Helical" evidence="11">
    <location>
        <begin position="83"/>
        <end position="106"/>
    </location>
</feature>
<dbReference type="HOGENOM" id="CLU_028341_1_0_1"/>
<evidence type="ECO:0008006" key="15">
    <source>
        <dbReference type="Google" id="ProtNLM"/>
    </source>
</evidence>
<keyword evidence="5 11" id="KW-0812">Transmembrane</keyword>
<keyword evidence="3" id="KW-0813">Transport</keyword>
<evidence type="ECO:0000256" key="4">
    <source>
        <dbReference type="ARBA" id="ARBA00022628"/>
    </source>
</evidence>
<feature type="transmembrane region" description="Helical" evidence="11">
    <location>
        <begin position="351"/>
        <end position="382"/>
    </location>
</feature>
<reference evidence="14" key="1">
    <citation type="submission" date="2012-12" db="EMBL/GenBank/DDBJ databases">
        <authorList>
            <person name="Hellsten U."/>
            <person name="Grimwood J."/>
            <person name="Chapman J.A."/>
            <person name="Shapiro H."/>
            <person name="Aerts A."/>
            <person name="Otillar R.P."/>
            <person name="Terry A.Y."/>
            <person name="Boore J.L."/>
            <person name="Simakov O."/>
            <person name="Marletaz F."/>
            <person name="Cho S.-J."/>
            <person name="Edsinger-Gonzales E."/>
            <person name="Havlak P."/>
            <person name="Kuo D.-H."/>
            <person name="Larsson T."/>
            <person name="Lv J."/>
            <person name="Arendt D."/>
            <person name="Savage R."/>
            <person name="Osoegawa K."/>
            <person name="de Jong P."/>
            <person name="Lindberg D.R."/>
            <person name="Seaver E.C."/>
            <person name="Weisblat D.A."/>
            <person name="Putnam N.H."/>
            <person name="Grigoriev I.V."/>
            <person name="Rokhsar D.S."/>
        </authorList>
    </citation>
    <scope>NUCLEOTIDE SEQUENCE</scope>
    <source>
        <strain evidence="14">I ESC-2004</strain>
    </source>
</reference>
<dbReference type="GO" id="GO:0031419">
    <property type="term" value="F:cobalamin binding"/>
    <property type="evidence" value="ECO:0007669"/>
    <property type="project" value="UniProtKB-KW"/>
</dbReference>
<evidence type="ECO:0000256" key="1">
    <source>
        <dbReference type="ARBA" id="ARBA00004155"/>
    </source>
</evidence>
<gene>
    <name evidence="12" type="ORF">CAPTEDRAFT_4079</name>
</gene>
<feature type="transmembrane region" description="Helical" evidence="11">
    <location>
        <begin position="471"/>
        <end position="495"/>
    </location>
</feature>
<sequence>MVYVWILTIFFSFLYIRYFQSRYESEVCSTLTSMLGLSVALLTSALLPVDIFLVSFMKDNTGHFKEWAKDEAMREFISQGVQYAYFALYLLVVLFVFLILPFAYFFYEEGDEQTTTRSRFCTAFKYSIVFVLFAAVIFLIGGLVPFRGSSGNSTDTEWAKIEHMFTDLGNREWRNGDFVHCQRIMSDWNVVSHSVHGLWHHCVANGFGERTTKWNKELTDVAQERTMTQNKIEALRNKYPNGGRMSSRDKRRLEELQGKEDHLLRQVQQLDSANKSWMRRLSKVMRPCNILIGVLLLLLALLVFVSLLMTNIDKLLHSMGPQSGYTLLARKIPNPMDIVLTYTQKAFPLDYIMICSLIMYFLFCSMGGIQHIGVWFCWIRMYKIRPRRTKPQGLLFLCFLLMFIIIAINVLVYQLTPQYSSFGSQHFWQNQTVNTGNGTYVNRFLVPCVVESDECVMTQVAYLLLRFFFNLWFFGAAYYWMSWAFLVVVLLGFLVTLCRKRRSAIEGAVDDDDFVESDEEIAHA</sequence>
<evidence type="ECO:0000256" key="5">
    <source>
        <dbReference type="ARBA" id="ARBA00022692"/>
    </source>
</evidence>
<dbReference type="Pfam" id="PF04791">
    <property type="entry name" value="LMBR1"/>
    <property type="match status" value="1"/>
</dbReference>
<dbReference type="EMBL" id="KB310381">
    <property type="protein sequence ID" value="ELT91720.1"/>
    <property type="molecule type" value="Genomic_DNA"/>
</dbReference>
<accession>R7TKT9</accession>
<dbReference type="InterPro" id="IPR006876">
    <property type="entry name" value="LMBR1-like_membr_prot"/>
</dbReference>
<organism evidence="12">
    <name type="scientific">Capitella teleta</name>
    <name type="common">Polychaete worm</name>
    <dbReference type="NCBI Taxonomy" id="283909"/>
    <lineage>
        <taxon>Eukaryota</taxon>
        <taxon>Metazoa</taxon>
        <taxon>Spiralia</taxon>
        <taxon>Lophotrochozoa</taxon>
        <taxon>Annelida</taxon>
        <taxon>Polychaeta</taxon>
        <taxon>Sedentaria</taxon>
        <taxon>Scolecida</taxon>
        <taxon>Capitellidae</taxon>
        <taxon>Capitella</taxon>
    </lineage>
</organism>
<keyword evidence="9" id="KW-0170">Cobalt</keyword>
<evidence type="ECO:0000313" key="14">
    <source>
        <dbReference type="Proteomes" id="UP000014760"/>
    </source>
</evidence>
<reference evidence="12 14" key="2">
    <citation type="journal article" date="2013" name="Nature">
        <title>Insights into bilaterian evolution from three spiralian genomes.</title>
        <authorList>
            <person name="Simakov O."/>
            <person name="Marletaz F."/>
            <person name="Cho S.J."/>
            <person name="Edsinger-Gonzales E."/>
            <person name="Havlak P."/>
            <person name="Hellsten U."/>
            <person name="Kuo D.H."/>
            <person name="Larsson T."/>
            <person name="Lv J."/>
            <person name="Arendt D."/>
            <person name="Savage R."/>
            <person name="Osoegawa K."/>
            <person name="de Jong P."/>
            <person name="Grimwood J."/>
            <person name="Chapman J.A."/>
            <person name="Shapiro H."/>
            <person name="Aerts A."/>
            <person name="Otillar R.P."/>
            <person name="Terry A.Y."/>
            <person name="Boore J.L."/>
            <person name="Grigoriev I.V."/>
            <person name="Lindberg D.R."/>
            <person name="Seaver E.C."/>
            <person name="Weisblat D.A."/>
            <person name="Putnam N.H."/>
            <person name="Rokhsar D.S."/>
        </authorList>
    </citation>
    <scope>NUCLEOTIDE SEQUENCE</scope>
    <source>
        <strain evidence="12 14">I ESC-2004</strain>
    </source>
</reference>
<dbReference type="InterPro" id="IPR050854">
    <property type="entry name" value="LMBD1_LysCbl_Transport"/>
</dbReference>
<evidence type="ECO:0000256" key="2">
    <source>
        <dbReference type="ARBA" id="ARBA00009901"/>
    </source>
</evidence>
<protein>
    <recommendedName>
        <fullName evidence="15">Lysosomal cobalamin transporter</fullName>
    </recommendedName>
</protein>
<dbReference type="Proteomes" id="UP000014760">
    <property type="component" value="Unassembled WGS sequence"/>
</dbReference>
<evidence type="ECO:0000256" key="11">
    <source>
        <dbReference type="SAM" id="Phobius"/>
    </source>
</evidence>
<dbReference type="PANTHER" id="PTHR16130:SF2">
    <property type="entry name" value="LYSOSOMAL COBALAMIN TRANSPORT ESCORT PROTEIN LMBD1"/>
    <property type="match status" value="1"/>
</dbReference>
<feature type="coiled-coil region" evidence="10">
    <location>
        <begin position="218"/>
        <end position="273"/>
    </location>
</feature>
<dbReference type="STRING" id="283909.R7TKT9"/>
<dbReference type="GO" id="GO:0005765">
    <property type="term" value="C:lysosomal membrane"/>
    <property type="evidence" value="ECO:0007669"/>
    <property type="project" value="UniProtKB-SubCell"/>
</dbReference>
<keyword evidence="14" id="KW-1185">Reference proteome</keyword>
<evidence type="ECO:0000256" key="3">
    <source>
        <dbReference type="ARBA" id="ARBA00022448"/>
    </source>
</evidence>
<keyword evidence="6 11" id="KW-1133">Transmembrane helix</keyword>
<keyword evidence="8" id="KW-0458">Lysosome</keyword>
<dbReference type="GO" id="GO:0072665">
    <property type="term" value="P:protein localization to vacuole"/>
    <property type="evidence" value="ECO:0007669"/>
    <property type="project" value="TreeGrafter"/>
</dbReference>
<reference evidence="13" key="3">
    <citation type="submission" date="2015-06" db="UniProtKB">
        <authorList>
            <consortium name="EnsemblMetazoa"/>
        </authorList>
    </citation>
    <scope>IDENTIFICATION</scope>
</reference>
<comment type="similarity">
    <text evidence="2">Belongs to the LIMR family. LMBRD1 subfamily.</text>
</comment>
<evidence type="ECO:0000256" key="10">
    <source>
        <dbReference type="SAM" id="Coils"/>
    </source>
</evidence>
<feature type="transmembrane region" description="Helical" evidence="11">
    <location>
        <begin position="394"/>
        <end position="415"/>
    </location>
</feature>
<name>R7TKT9_CAPTE</name>
<comment type="subcellular location">
    <subcellularLocation>
        <location evidence="1">Lysosome membrane</location>
        <topology evidence="1">Multi-pass membrane protein</topology>
    </subcellularLocation>
</comment>
<feature type="transmembrane region" description="Helical" evidence="11">
    <location>
        <begin position="288"/>
        <end position="309"/>
    </location>
</feature>
<evidence type="ECO:0000313" key="13">
    <source>
        <dbReference type="EnsemblMetazoa" id="CapteP4079"/>
    </source>
</evidence>
<dbReference type="EnsemblMetazoa" id="CapteT4079">
    <property type="protein sequence ID" value="CapteP4079"/>
    <property type="gene ID" value="CapteG4079"/>
</dbReference>
<proteinExistence type="inferred from homology"/>
<evidence type="ECO:0000256" key="6">
    <source>
        <dbReference type="ARBA" id="ARBA00022989"/>
    </source>
</evidence>
<dbReference type="AlphaFoldDB" id="R7TKT9"/>
<evidence type="ECO:0000256" key="9">
    <source>
        <dbReference type="ARBA" id="ARBA00023285"/>
    </source>
</evidence>
<dbReference type="OMA" id="FWAQFVF"/>
<feature type="transmembrane region" description="Helical" evidence="11">
    <location>
        <begin position="35"/>
        <end position="56"/>
    </location>
</feature>
<keyword evidence="7 11" id="KW-0472">Membrane</keyword>
<evidence type="ECO:0000256" key="8">
    <source>
        <dbReference type="ARBA" id="ARBA00023228"/>
    </source>
</evidence>
<keyword evidence="4" id="KW-0846">Cobalamin</keyword>
<feature type="transmembrane region" description="Helical" evidence="11">
    <location>
        <begin position="126"/>
        <end position="146"/>
    </location>
</feature>
<dbReference type="EMBL" id="AMQN01013669">
    <property type="status" value="NOT_ANNOTATED_CDS"/>
    <property type="molecule type" value="Genomic_DNA"/>
</dbReference>
<evidence type="ECO:0000313" key="12">
    <source>
        <dbReference type="EMBL" id="ELT91720.1"/>
    </source>
</evidence>
<dbReference type="PANTHER" id="PTHR16130">
    <property type="entry name" value="LYSOSOMAL COBALAMIN TRANSPORTER-RELATED"/>
    <property type="match status" value="1"/>
</dbReference>